<dbReference type="EMBL" id="CP017248">
    <property type="protein sequence ID" value="AOR31024.1"/>
    <property type="molecule type" value="Genomic_DNA"/>
</dbReference>
<proteinExistence type="predicted"/>
<reference evidence="2" key="1">
    <citation type="submission" date="2016-09" db="EMBL/GenBank/DDBJ databases">
        <title>Streptomyces puniciscabiei strain:TW1S1 Genome sequencing and assembly.</title>
        <authorList>
            <person name="Kim M.-K."/>
            <person name="Kim S.B."/>
        </authorList>
    </citation>
    <scope>NUCLEOTIDE SEQUENCE [LARGE SCALE GENOMIC DNA]</scope>
    <source>
        <strain evidence="2">TW1S1</strain>
    </source>
</reference>
<dbReference type="AlphaFoldDB" id="A0A1D7Y679"/>
<dbReference type="Proteomes" id="UP000094960">
    <property type="component" value="Chromosome"/>
</dbReference>
<gene>
    <name evidence="1" type="ORF">BFF78_08195</name>
</gene>
<keyword evidence="2" id="KW-1185">Reference proteome</keyword>
<dbReference type="KEGG" id="spun:BFF78_08195"/>
<protein>
    <submittedName>
        <fullName evidence="1">Uncharacterized protein</fullName>
    </submittedName>
</protein>
<organism evidence="1 2">
    <name type="scientific">Streptomyces fodineus</name>
    <dbReference type="NCBI Taxonomy" id="1904616"/>
    <lineage>
        <taxon>Bacteria</taxon>
        <taxon>Bacillati</taxon>
        <taxon>Actinomycetota</taxon>
        <taxon>Actinomycetes</taxon>
        <taxon>Kitasatosporales</taxon>
        <taxon>Streptomycetaceae</taxon>
        <taxon>Streptomyces</taxon>
    </lineage>
</organism>
<dbReference type="RefSeq" id="WP_069777672.1">
    <property type="nucleotide sequence ID" value="NZ_CP017248.1"/>
</dbReference>
<evidence type="ECO:0000313" key="1">
    <source>
        <dbReference type="EMBL" id="AOR31024.1"/>
    </source>
</evidence>
<evidence type="ECO:0000313" key="2">
    <source>
        <dbReference type="Proteomes" id="UP000094960"/>
    </source>
</evidence>
<name>A0A1D7Y679_9ACTN</name>
<sequence length="165" mass="17567">MPAPEAPQRLQLVHQLLHRAYALLEATDDGQAPPLAELLARAVDHMPAEDRAELDARPLAWAVAEAAVQVLACTRIPIRPQDPHLASCSQALDRLPRAARTGLFTAATRRTTPDPDNAAPPTPHVPVPGRCPCPCNSATAAASAAVAGTWAAEDDVEPARHARRR</sequence>
<accession>A0A1D7Y679</accession>